<dbReference type="InterPro" id="IPR010730">
    <property type="entry name" value="HET"/>
</dbReference>
<evidence type="ECO:0000313" key="4">
    <source>
        <dbReference type="Proteomes" id="UP001271007"/>
    </source>
</evidence>
<evidence type="ECO:0000313" key="3">
    <source>
        <dbReference type="EMBL" id="KAK3049128.1"/>
    </source>
</evidence>
<sequence>MEGQNDTLQEMLEKFSLRSPRLQLTKETNCPYSRLSRRKNQIRIATIVPSSDSSKPVHLTLETVSLNDNPNYEALSYCWGDPKITTKIFLCDQPWQVTTNLDAALRAFRDHAGGKTMTLMGRVYSQARNVRTWLGRGDLSGPGRTRLAFAWLRRFLSDSEISVGADDDSSRVERRLTSVDALADLFRNDYWRRRWITQEIVLAKRLSMYCGSSLEHRVDLRDLYSRLSRLATQLQVVLPYHGDREVFNVVDHDKDRWKAHQPINEILNAILPVTAFDQPLTKHPYLLRDIRGAKQGDDRDCVYGIMGLLQRDLGHTLLTPNKTLPVEEVFEDFTFKFMTASASLALLYEAYPEDRALPTWVPDLRVTSRDNTRFVPDTVPMTPEPDSGIQSMSFRTGTRFPDAASQRRTNTLAEFDHLFNASASTPFFAALPATGVLHLHSLNVDVIADCSAHDRGLRDIAPETAMDEWIPLDWTDMYEYATRYGNFAQYDMPDDDVLLRTLCADAIRPPGEAMRRLTPQDVRDHRQGIEVLRQYRGQVVQHPTTFLDASMSLYRFFCTAEGRIGITYGDIEVGDMIHVAWSLNMPLVIRGAKYADEHDLARAAERTLLDESYRGRSLETFELVGSCFLFGVMDGEAVVAAAR</sequence>
<dbReference type="Pfam" id="PF06985">
    <property type="entry name" value="HET"/>
    <property type="match status" value="2"/>
</dbReference>
<proteinExistence type="predicted"/>
<feature type="domain" description="Heterokaryon incompatibility" evidence="2">
    <location>
        <begin position="115"/>
        <end position="199"/>
    </location>
</feature>
<dbReference type="Proteomes" id="UP001271007">
    <property type="component" value="Unassembled WGS sequence"/>
</dbReference>
<feature type="region of interest" description="Disordered" evidence="1">
    <location>
        <begin position="374"/>
        <end position="393"/>
    </location>
</feature>
<dbReference type="InterPro" id="IPR052895">
    <property type="entry name" value="HetReg/Transcr_Mod"/>
</dbReference>
<dbReference type="PANTHER" id="PTHR24148">
    <property type="entry name" value="ANKYRIN REPEAT DOMAIN-CONTAINING PROTEIN 39 HOMOLOG-RELATED"/>
    <property type="match status" value="1"/>
</dbReference>
<keyword evidence="4" id="KW-1185">Reference proteome</keyword>
<accession>A0AAJ0DFF6</accession>
<reference evidence="3" key="1">
    <citation type="submission" date="2023-04" db="EMBL/GenBank/DDBJ databases">
        <title>Black Yeasts Isolated from many extreme environments.</title>
        <authorList>
            <person name="Coleine C."/>
            <person name="Stajich J.E."/>
            <person name="Selbmann L."/>
        </authorList>
    </citation>
    <scope>NUCLEOTIDE SEQUENCE</scope>
    <source>
        <strain evidence="3">CCFEE 5312</strain>
    </source>
</reference>
<evidence type="ECO:0000256" key="1">
    <source>
        <dbReference type="SAM" id="MobiDB-lite"/>
    </source>
</evidence>
<gene>
    <name evidence="3" type="ORF">LTR09_009547</name>
</gene>
<organism evidence="3 4">
    <name type="scientific">Extremus antarcticus</name>
    <dbReference type="NCBI Taxonomy" id="702011"/>
    <lineage>
        <taxon>Eukaryota</taxon>
        <taxon>Fungi</taxon>
        <taxon>Dikarya</taxon>
        <taxon>Ascomycota</taxon>
        <taxon>Pezizomycotina</taxon>
        <taxon>Dothideomycetes</taxon>
        <taxon>Dothideomycetidae</taxon>
        <taxon>Mycosphaerellales</taxon>
        <taxon>Extremaceae</taxon>
        <taxon>Extremus</taxon>
    </lineage>
</organism>
<protein>
    <recommendedName>
        <fullName evidence="2">Heterokaryon incompatibility domain-containing protein</fullName>
    </recommendedName>
</protein>
<evidence type="ECO:0000259" key="2">
    <source>
        <dbReference type="Pfam" id="PF06985"/>
    </source>
</evidence>
<feature type="domain" description="Heterokaryon incompatibility" evidence="2">
    <location>
        <begin position="72"/>
        <end position="110"/>
    </location>
</feature>
<comment type="caution">
    <text evidence="3">The sequence shown here is derived from an EMBL/GenBank/DDBJ whole genome shotgun (WGS) entry which is preliminary data.</text>
</comment>
<dbReference type="PANTHER" id="PTHR24148:SF64">
    <property type="entry name" value="HETEROKARYON INCOMPATIBILITY DOMAIN-CONTAINING PROTEIN"/>
    <property type="match status" value="1"/>
</dbReference>
<name>A0AAJ0DFF6_9PEZI</name>
<dbReference type="EMBL" id="JAWDJX010000042">
    <property type="protein sequence ID" value="KAK3049128.1"/>
    <property type="molecule type" value="Genomic_DNA"/>
</dbReference>
<dbReference type="AlphaFoldDB" id="A0AAJ0DFF6"/>